<name>A0ABV1EG12_9FIRM</name>
<dbReference type="Proteomes" id="UP001482186">
    <property type="component" value="Unassembled WGS sequence"/>
</dbReference>
<protein>
    <submittedName>
        <fullName evidence="2">DUF6512 family protein</fullName>
    </submittedName>
</protein>
<feature type="transmembrane region" description="Helical" evidence="1">
    <location>
        <begin position="83"/>
        <end position="106"/>
    </location>
</feature>
<evidence type="ECO:0000313" key="2">
    <source>
        <dbReference type="EMBL" id="MEQ2453527.1"/>
    </source>
</evidence>
<sequence>MNQSVKHNFFIWSVFSSICIVILGSGWHFLYVILEKSNLVAWCTPINESIWEHLKLTLYPVLIVMLILYGLHFIPCGPSIHKVILMISASVCISDLIIVSIYYVFSGGFGLTGMSIDLTAYGIGILAGQLLSVIHLLSLHQIPKWVYSIGYILLIGLILITAVFSYNAPNLPIFIPPTE</sequence>
<evidence type="ECO:0000256" key="1">
    <source>
        <dbReference type="SAM" id="Phobius"/>
    </source>
</evidence>
<organism evidence="2 3">
    <name type="scientific">Coprococcus ammoniilyticus</name>
    <dbReference type="NCBI Taxonomy" id="2981785"/>
    <lineage>
        <taxon>Bacteria</taxon>
        <taxon>Bacillati</taxon>
        <taxon>Bacillota</taxon>
        <taxon>Clostridia</taxon>
        <taxon>Lachnospirales</taxon>
        <taxon>Lachnospiraceae</taxon>
        <taxon>Coprococcus</taxon>
    </lineage>
</organism>
<feature type="transmembrane region" description="Helical" evidence="1">
    <location>
        <begin position="9"/>
        <end position="34"/>
    </location>
</feature>
<keyword evidence="1" id="KW-1133">Transmembrane helix</keyword>
<evidence type="ECO:0000313" key="3">
    <source>
        <dbReference type="Proteomes" id="UP001482186"/>
    </source>
</evidence>
<feature type="transmembrane region" description="Helical" evidence="1">
    <location>
        <begin position="54"/>
        <end position="71"/>
    </location>
</feature>
<feature type="transmembrane region" description="Helical" evidence="1">
    <location>
        <begin position="118"/>
        <end position="138"/>
    </location>
</feature>
<keyword evidence="1" id="KW-0472">Membrane</keyword>
<dbReference type="RefSeq" id="WP_262529190.1">
    <property type="nucleotide sequence ID" value="NZ_JAOQJS010000001.1"/>
</dbReference>
<accession>A0ABV1EG12</accession>
<feature type="transmembrane region" description="Helical" evidence="1">
    <location>
        <begin position="145"/>
        <end position="166"/>
    </location>
</feature>
<dbReference type="Pfam" id="PF20122">
    <property type="entry name" value="DUF6512"/>
    <property type="match status" value="1"/>
</dbReference>
<gene>
    <name evidence="2" type="ORF">AAAT04_05615</name>
</gene>
<keyword evidence="3" id="KW-1185">Reference proteome</keyword>
<keyword evidence="1" id="KW-0812">Transmembrane</keyword>
<reference evidence="2 3" key="1">
    <citation type="submission" date="2024-04" db="EMBL/GenBank/DDBJ databases">
        <title>Human intestinal bacterial collection.</title>
        <authorList>
            <person name="Pauvert C."/>
            <person name="Hitch T.C.A."/>
            <person name="Clavel T."/>
        </authorList>
    </citation>
    <scope>NUCLEOTIDE SEQUENCE [LARGE SCALE GENOMIC DNA]</scope>
    <source>
        <strain evidence="2 3">CLA-AA-H141</strain>
    </source>
</reference>
<dbReference type="InterPro" id="IPR045407">
    <property type="entry name" value="DUF6512"/>
</dbReference>
<comment type="caution">
    <text evidence="2">The sequence shown here is derived from an EMBL/GenBank/DDBJ whole genome shotgun (WGS) entry which is preliminary data.</text>
</comment>
<dbReference type="EMBL" id="JBBNFM010000003">
    <property type="protein sequence ID" value="MEQ2453527.1"/>
    <property type="molecule type" value="Genomic_DNA"/>
</dbReference>
<proteinExistence type="predicted"/>